<evidence type="ECO:0000313" key="4">
    <source>
        <dbReference type="EMBL" id="ARI76628.1"/>
    </source>
</evidence>
<feature type="active site" description="Tele-phosphohistidine intermediate" evidence="1">
    <location>
        <position position="8"/>
    </location>
</feature>
<sequence>MKLTFIRHGSTQWNKEKRAQGSSDIPLDKEGREDAEKLAERLETEKWDALFSSPLQRAKQTADIISRKVGLHIKFDPRLREAGGGQIEGTTEEERVGKWGENWRSLELGMEKPESVVKRSLSFMEDLAEENAPGVNIIVVSHGGVISYLLRELDPDNIKVEHMKNTSVTEVVLKEGKWVCDRFNCTLHLEK</sequence>
<dbReference type="KEGG" id="hmn:HM131_07155"/>
<evidence type="ECO:0000256" key="2">
    <source>
        <dbReference type="PIRSR" id="PIRSR613078-2"/>
    </source>
</evidence>
<dbReference type="InterPro" id="IPR050275">
    <property type="entry name" value="PGM_Phosphatase"/>
</dbReference>
<dbReference type="RefSeq" id="WP_085029106.1">
    <property type="nucleotide sequence ID" value="NZ_CP020772.1"/>
</dbReference>
<feature type="active site" description="Proton donor/acceptor" evidence="1">
    <location>
        <position position="81"/>
    </location>
</feature>
<dbReference type="GO" id="GO:0005737">
    <property type="term" value="C:cytoplasm"/>
    <property type="evidence" value="ECO:0007669"/>
    <property type="project" value="TreeGrafter"/>
</dbReference>
<keyword evidence="5" id="KW-1185">Reference proteome</keyword>
<feature type="binding site" evidence="2">
    <location>
        <begin position="7"/>
        <end position="14"/>
    </location>
    <ligand>
        <name>substrate</name>
    </ligand>
</feature>
<dbReference type="SMART" id="SM00855">
    <property type="entry name" value="PGAM"/>
    <property type="match status" value="1"/>
</dbReference>
<dbReference type="CDD" id="cd07067">
    <property type="entry name" value="HP_PGM_like"/>
    <property type="match status" value="1"/>
</dbReference>
<dbReference type="PANTHER" id="PTHR48100:SF1">
    <property type="entry name" value="HISTIDINE PHOSPHATASE FAMILY PROTEIN-RELATED"/>
    <property type="match status" value="1"/>
</dbReference>
<dbReference type="PANTHER" id="PTHR48100">
    <property type="entry name" value="BROAD-SPECIFICITY PHOSPHATASE YOR283W-RELATED"/>
    <property type="match status" value="1"/>
</dbReference>
<accession>A0A1W5ZTL2</accession>
<dbReference type="Gene3D" id="3.40.50.1240">
    <property type="entry name" value="Phosphoglycerate mutase-like"/>
    <property type="match status" value="1"/>
</dbReference>
<proteinExistence type="predicted"/>
<feature type="binding site" evidence="2">
    <location>
        <position position="57"/>
    </location>
    <ligand>
        <name>substrate</name>
    </ligand>
</feature>
<reference evidence="4 5" key="1">
    <citation type="submission" date="2017-04" db="EMBL/GenBank/DDBJ databases">
        <title>The whole genome sequencing and assembly of Halobacillus mangrovi strain.</title>
        <authorList>
            <person name="Lee S.-J."/>
            <person name="Park M.-K."/>
            <person name="Kim J.-Y."/>
            <person name="Lee Y.-J."/>
            <person name="Yi H."/>
            <person name="Bahn Y.-S."/>
            <person name="Kim J.F."/>
            <person name="Lee D.-W."/>
        </authorList>
    </citation>
    <scope>NUCLEOTIDE SEQUENCE [LARGE SCALE GENOMIC DNA]</scope>
    <source>
        <strain evidence="4 5">KTB 131</strain>
    </source>
</reference>
<dbReference type="GO" id="GO:0016791">
    <property type="term" value="F:phosphatase activity"/>
    <property type="evidence" value="ECO:0007669"/>
    <property type="project" value="TreeGrafter"/>
</dbReference>
<protein>
    <submittedName>
        <fullName evidence="4">Histidine phosphatase family protein</fullName>
    </submittedName>
</protein>
<dbReference type="SUPFAM" id="SSF53254">
    <property type="entry name" value="Phosphoglycerate mutase-like"/>
    <property type="match status" value="1"/>
</dbReference>
<dbReference type="InterPro" id="IPR013078">
    <property type="entry name" value="His_Pase_superF_clade-1"/>
</dbReference>
<dbReference type="EMBL" id="CP020772">
    <property type="protein sequence ID" value="ARI76628.1"/>
    <property type="molecule type" value="Genomic_DNA"/>
</dbReference>
<dbReference type="STRING" id="402384.HM131_07155"/>
<evidence type="ECO:0000256" key="3">
    <source>
        <dbReference type="SAM" id="MobiDB-lite"/>
    </source>
</evidence>
<dbReference type="InterPro" id="IPR029033">
    <property type="entry name" value="His_PPase_superfam"/>
</dbReference>
<name>A0A1W5ZTL2_9BACI</name>
<feature type="region of interest" description="Disordered" evidence="3">
    <location>
        <begin position="1"/>
        <end position="32"/>
    </location>
</feature>
<organism evidence="4 5">
    <name type="scientific">Halobacillus mangrovi</name>
    <dbReference type="NCBI Taxonomy" id="402384"/>
    <lineage>
        <taxon>Bacteria</taxon>
        <taxon>Bacillati</taxon>
        <taxon>Bacillota</taxon>
        <taxon>Bacilli</taxon>
        <taxon>Bacillales</taxon>
        <taxon>Bacillaceae</taxon>
        <taxon>Halobacillus</taxon>
    </lineage>
</organism>
<evidence type="ECO:0000256" key="1">
    <source>
        <dbReference type="PIRSR" id="PIRSR613078-1"/>
    </source>
</evidence>
<dbReference type="Pfam" id="PF00300">
    <property type="entry name" value="His_Phos_1"/>
    <property type="match status" value="1"/>
</dbReference>
<dbReference type="AlphaFoldDB" id="A0A1W5ZTL2"/>
<evidence type="ECO:0000313" key="5">
    <source>
        <dbReference type="Proteomes" id="UP000192527"/>
    </source>
</evidence>
<dbReference type="Proteomes" id="UP000192527">
    <property type="component" value="Chromosome"/>
</dbReference>
<gene>
    <name evidence="4" type="ORF">HM131_07155</name>
</gene>
<dbReference type="OrthoDB" id="9782128at2"/>